<keyword evidence="15" id="KW-0175">Coiled coil</keyword>
<dbReference type="RefSeq" id="WP_135253618.1">
    <property type="nucleotide sequence ID" value="NZ_CP038865.1"/>
</dbReference>
<dbReference type="AlphaFoldDB" id="A0A4Z0DD07"/>
<keyword evidence="8 13" id="KW-0406">Ion transport</keyword>
<evidence type="ECO:0000313" key="17">
    <source>
        <dbReference type="EMBL" id="TFZ42739.1"/>
    </source>
</evidence>
<dbReference type="NCBIfam" id="TIGR01144">
    <property type="entry name" value="ATP_synt_b"/>
    <property type="match status" value="1"/>
</dbReference>
<comment type="subcellular location">
    <subcellularLocation>
        <location evidence="13">Cell membrane</location>
        <topology evidence="13">Single-pass membrane protein</topology>
    </subcellularLocation>
    <subcellularLocation>
        <location evidence="12">Endomembrane system</location>
        <topology evidence="12">Single-pass membrane protein</topology>
    </subcellularLocation>
</comment>
<evidence type="ECO:0000256" key="5">
    <source>
        <dbReference type="ARBA" id="ARBA00022692"/>
    </source>
</evidence>
<feature type="transmembrane region" description="Helical" evidence="13">
    <location>
        <begin position="15"/>
        <end position="33"/>
    </location>
</feature>
<keyword evidence="18" id="KW-1185">Reference proteome</keyword>
<keyword evidence="3 13" id="KW-1003">Cell membrane</keyword>
<comment type="similarity">
    <text evidence="1 13 14">Belongs to the ATPase B chain family.</text>
</comment>
<evidence type="ECO:0000256" key="10">
    <source>
        <dbReference type="ARBA" id="ARBA00023310"/>
    </source>
</evidence>
<feature type="coiled-coil region" evidence="15">
    <location>
        <begin position="107"/>
        <end position="149"/>
    </location>
</feature>
<dbReference type="InterPro" id="IPR005864">
    <property type="entry name" value="ATP_synth_F0_bsu_bac"/>
</dbReference>
<evidence type="ECO:0000256" key="7">
    <source>
        <dbReference type="ARBA" id="ARBA00022989"/>
    </source>
</evidence>
<evidence type="ECO:0000256" key="4">
    <source>
        <dbReference type="ARBA" id="ARBA00022547"/>
    </source>
</evidence>
<gene>
    <name evidence="13 16" type="primary">atpF</name>
    <name evidence="17" type="ORF">E4031_01795</name>
    <name evidence="16" type="ORF">E4Z98_03945</name>
</gene>
<dbReference type="Proteomes" id="UP000296883">
    <property type="component" value="Chromosome"/>
</dbReference>
<dbReference type="InterPro" id="IPR028987">
    <property type="entry name" value="ATP_synth_B-like_membr_sf"/>
</dbReference>
<dbReference type="PANTHER" id="PTHR33445:SF1">
    <property type="entry name" value="ATP SYNTHASE SUBUNIT B"/>
    <property type="match status" value="1"/>
</dbReference>
<keyword evidence="9 13" id="KW-0472">Membrane</keyword>
<name>A0A4Z0DD07_9ENTE</name>
<evidence type="ECO:0000256" key="1">
    <source>
        <dbReference type="ARBA" id="ARBA00005513"/>
    </source>
</evidence>
<dbReference type="EMBL" id="CP038865">
    <property type="protein sequence ID" value="QCA28507.1"/>
    <property type="molecule type" value="Genomic_DNA"/>
</dbReference>
<reference evidence="17 19" key="1">
    <citation type="submission" date="2019-03" db="EMBL/GenBank/DDBJ databases">
        <title>Vagococcus sp. was isolated fron gut of Carduelis flavirostris.</title>
        <authorList>
            <person name="Ge Y."/>
        </authorList>
    </citation>
    <scope>NUCLEOTIDE SEQUENCE [LARGE SCALE GENOMIC DNA]</scope>
    <source>
        <strain evidence="17 19">CF-210</strain>
    </source>
</reference>
<sequence>MIATNFLIGSVPNTFLTSLSVVLLSFLLLMLLIKKFAWGPVSKMLDERANKIAGDLDSAEADRNEANRLVKEKEDLLANSRNEATTIVRKAKETAEREAHDIVSNAHEEGRRYLEQAKREIEREREVMIEAAKNEVADLSIQIAEKIIRKELNAETHQELINSYIEGLGSQDES</sequence>
<dbReference type="GO" id="GO:0005886">
    <property type="term" value="C:plasma membrane"/>
    <property type="evidence" value="ECO:0007669"/>
    <property type="project" value="UniProtKB-SubCell"/>
</dbReference>
<comment type="function">
    <text evidence="13">Component of the F(0) channel, it forms part of the peripheral stalk, linking F(1) to F(0).</text>
</comment>
<keyword evidence="7 13" id="KW-1133">Transmembrane helix</keyword>
<dbReference type="OrthoDB" id="282095at2"/>
<evidence type="ECO:0000256" key="12">
    <source>
        <dbReference type="ARBA" id="ARBA00037847"/>
    </source>
</evidence>
<keyword evidence="5 13" id="KW-0812">Transmembrane</keyword>
<dbReference type="SUPFAM" id="SSF81573">
    <property type="entry name" value="F1F0 ATP synthase subunit B, membrane domain"/>
    <property type="match status" value="1"/>
</dbReference>
<evidence type="ECO:0000256" key="8">
    <source>
        <dbReference type="ARBA" id="ARBA00023065"/>
    </source>
</evidence>
<dbReference type="Pfam" id="PF00430">
    <property type="entry name" value="ATP-synt_B"/>
    <property type="match status" value="1"/>
</dbReference>
<keyword evidence="4 13" id="KW-0138">CF(0)</keyword>
<evidence type="ECO:0000256" key="13">
    <source>
        <dbReference type="HAMAP-Rule" id="MF_01398"/>
    </source>
</evidence>
<dbReference type="KEGG" id="vac:E4Z98_03945"/>
<feature type="coiled-coil region" evidence="15">
    <location>
        <begin position="56"/>
        <end position="83"/>
    </location>
</feature>
<keyword evidence="6 13" id="KW-0375">Hydrogen ion transport</keyword>
<accession>A0A4Z0DD07</accession>
<dbReference type="EMBL" id="SRHU01000008">
    <property type="protein sequence ID" value="TFZ42739.1"/>
    <property type="molecule type" value="Genomic_DNA"/>
</dbReference>
<comment type="subunit">
    <text evidence="13">F-type ATPases have 2 components, F(1) - the catalytic core - and F(0) - the membrane proton channel. F(1) has five subunits: alpha(3), beta(3), gamma(1), delta(1), epsilon(1). F(0) has three main subunits: a(1), b(2) and c(10-14). The alpha and beta chains form an alternating ring which encloses part of the gamma chain. F(1) is attached to F(0) by a central stalk formed by the gamma and epsilon chains, while a peripheral stalk is formed by the delta and b chains.</text>
</comment>
<evidence type="ECO:0000256" key="14">
    <source>
        <dbReference type="RuleBase" id="RU003848"/>
    </source>
</evidence>
<evidence type="ECO:0000313" key="16">
    <source>
        <dbReference type="EMBL" id="QCA28507.1"/>
    </source>
</evidence>
<protein>
    <recommendedName>
        <fullName evidence="13">ATP synthase subunit b</fullName>
    </recommendedName>
    <alternativeName>
        <fullName evidence="13">ATP synthase F(0) sector subunit b</fullName>
    </alternativeName>
    <alternativeName>
        <fullName evidence="13">ATPase subunit I</fullName>
    </alternativeName>
    <alternativeName>
        <fullName evidence="13">F-type ATPase subunit b</fullName>
        <shortName evidence="13">F-ATPase subunit b</shortName>
    </alternativeName>
</protein>
<dbReference type="InterPro" id="IPR050059">
    <property type="entry name" value="ATP_synthase_B_chain"/>
</dbReference>
<reference evidence="16 18" key="2">
    <citation type="journal article" date="2020" name="Int. J. Syst. Evol. Microbiol.">
        <title>Vagococcus xieshaowenii sp. nov., isolated from snow finch (Montifringilla taczanowskii) cloacal content.</title>
        <authorList>
            <person name="Ge Y."/>
            <person name="Yang J."/>
            <person name="Lai X.H."/>
            <person name="Zhang G."/>
            <person name="Jin D."/>
            <person name="Lu S."/>
            <person name="Wang B."/>
            <person name="Huang Y."/>
            <person name="Huang Y."/>
            <person name="Ren Z."/>
            <person name="Zhang X."/>
            <person name="Xu J."/>
        </authorList>
    </citation>
    <scope>NUCLEOTIDE SEQUENCE [LARGE SCALE GENOMIC DNA]</scope>
    <source>
        <strain evidence="16">Personal::cf-49</strain>
        <strain evidence="18">personal::cf-49</strain>
    </source>
</reference>
<accession>A0A7Z2B4A7</accession>
<dbReference type="InterPro" id="IPR002146">
    <property type="entry name" value="ATP_synth_b/b'su_bac/chlpt"/>
</dbReference>
<keyword evidence="2 13" id="KW-0813">Transport</keyword>
<evidence type="ECO:0000256" key="3">
    <source>
        <dbReference type="ARBA" id="ARBA00022475"/>
    </source>
</evidence>
<dbReference type="Proteomes" id="UP000297725">
    <property type="component" value="Unassembled WGS sequence"/>
</dbReference>
<evidence type="ECO:0000313" key="19">
    <source>
        <dbReference type="Proteomes" id="UP000297725"/>
    </source>
</evidence>
<dbReference type="GO" id="GO:0012505">
    <property type="term" value="C:endomembrane system"/>
    <property type="evidence" value="ECO:0007669"/>
    <property type="project" value="UniProtKB-SubCell"/>
</dbReference>
<evidence type="ECO:0000313" key="18">
    <source>
        <dbReference type="Proteomes" id="UP000296883"/>
    </source>
</evidence>
<dbReference type="GO" id="GO:0045259">
    <property type="term" value="C:proton-transporting ATP synthase complex"/>
    <property type="evidence" value="ECO:0007669"/>
    <property type="project" value="UniProtKB-KW"/>
</dbReference>
<evidence type="ECO:0000256" key="2">
    <source>
        <dbReference type="ARBA" id="ARBA00022448"/>
    </source>
</evidence>
<dbReference type="GO" id="GO:0046933">
    <property type="term" value="F:proton-transporting ATP synthase activity, rotational mechanism"/>
    <property type="evidence" value="ECO:0007669"/>
    <property type="project" value="UniProtKB-UniRule"/>
</dbReference>
<evidence type="ECO:0000256" key="9">
    <source>
        <dbReference type="ARBA" id="ARBA00023136"/>
    </source>
</evidence>
<comment type="function">
    <text evidence="11 13">F(1)F(0) ATP synthase produces ATP from ADP in the presence of a proton or sodium gradient. F-type ATPases consist of two structural domains, F(1) containing the extramembraneous catalytic core and F(0) containing the membrane proton channel, linked together by a central stalk and a peripheral stalk. During catalysis, ATP synthesis in the catalytic domain of F(1) is coupled via a rotary mechanism of the central stalk subunits to proton translocation.</text>
</comment>
<dbReference type="GO" id="GO:0046961">
    <property type="term" value="F:proton-transporting ATPase activity, rotational mechanism"/>
    <property type="evidence" value="ECO:0007669"/>
    <property type="project" value="TreeGrafter"/>
</dbReference>
<dbReference type="Gene3D" id="6.10.250.1580">
    <property type="match status" value="1"/>
</dbReference>
<evidence type="ECO:0000256" key="6">
    <source>
        <dbReference type="ARBA" id="ARBA00022781"/>
    </source>
</evidence>
<dbReference type="CDD" id="cd06503">
    <property type="entry name" value="ATP-synt_Fo_b"/>
    <property type="match status" value="1"/>
</dbReference>
<evidence type="ECO:0000256" key="15">
    <source>
        <dbReference type="SAM" id="Coils"/>
    </source>
</evidence>
<evidence type="ECO:0000256" key="11">
    <source>
        <dbReference type="ARBA" id="ARBA00025198"/>
    </source>
</evidence>
<keyword evidence="10 13" id="KW-0066">ATP synthesis</keyword>
<dbReference type="HAMAP" id="MF_01398">
    <property type="entry name" value="ATP_synth_b_bprime"/>
    <property type="match status" value="1"/>
</dbReference>
<organism evidence="16 18">
    <name type="scientific">Vagococcus xieshaowenii</name>
    <dbReference type="NCBI Taxonomy" id="2562451"/>
    <lineage>
        <taxon>Bacteria</taxon>
        <taxon>Bacillati</taxon>
        <taxon>Bacillota</taxon>
        <taxon>Bacilli</taxon>
        <taxon>Lactobacillales</taxon>
        <taxon>Enterococcaceae</taxon>
        <taxon>Vagococcus</taxon>
    </lineage>
</organism>
<dbReference type="PANTHER" id="PTHR33445">
    <property type="entry name" value="ATP SYNTHASE SUBUNIT B', CHLOROPLASTIC"/>
    <property type="match status" value="1"/>
</dbReference>
<proteinExistence type="inferred from homology"/>